<evidence type="ECO:0000256" key="1">
    <source>
        <dbReference type="SAM" id="Phobius"/>
    </source>
</evidence>
<proteinExistence type="predicted"/>
<feature type="chain" id="PRO_5034937832" description="Transmembrane protein" evidence="2">
    <location>
        <begin position="23"/>
        <end position="265"/>
    </location>
</feature>
<evidence type="ECO:0000256" key="2">
    <source>
        <dbReference type="SAM" id="SignalP"/>
    </source>
</evidence>
<keyword evidence="4" id="KW-1185">Reference proteome</keyword>
<feature type="signal peptide" evidence="2">
    <location>
        <begin position="1"/>
        <end position="22"/>
    </location>
</feature>
<organism evidence="3 4">
    <name type="scientific">Leucocoprinus leucothites</name>
    <dbReference type="NCBI Taxonomy" id="201217"/>
    <lineage>
        <taxon>Eukaryota</taxon>
        <taxon>Fungi</taxon>
        <taxon>Dikarya</taxon>
        <taxon>Basidiomycota</taxon>
        <taxon>Agaricomycotina</taxon>
        <taxon>Agaricomycetes</taxon>
        <taxon>Agaricomycetidae</taxon>
        <taxon>Agaricales</taxon>
        <taxon>Agaricineae</taxon>
        <taxon>Agaricaceae</taxon>
        <taxon>Leucocoprinus</taxon>
    </lineage>
</organism>
<accession>A0A8H5G911</accession>
<evidence type="ECO:0000313" key="3">
    <source>
        <dbReference type="EMBL" id="KAF5360597.1"/>
    </source>
</evidence>
<protein>
    <recommendedName>
        <fullName evidence="5">Transmembrane protein</fullName>
    </recommendedName>
</protein>
<keyword evidence="1" id="KW-0812">Transmembrane</keyword>
<evidence type="ECO:0000313" key="4">
    <source>
        <dbReference type="Proteomes" id="UP000559027"/>
    </source>
</evidence>
<keyword evidence="1" id="KW-1133">Transmembrane helix</keyword>
<dbReference type="AlphaFoldDB" id="A0A8H5G911"/>
<feature type="transmembrane region" description="Helical" evidence="1">
    <location>
        <begin position="105"/>
        <end position="127"/>
    </location>
</feature>
<reference evidence="3 4" key="1">
    <citation type="journal article" date="2020" name="ISME J.">
        <title>Uncovering the hidden diversity of litter-decomposition mechanisms in mushroom-forming fungi.</title>
        <authorList>
            <person name="Floudas D."/>
            <person name="Bentzer J."/>
            <person name="Ahren D."/>
            <person name="Johansson T."/>
            <person name="Persson P."/>
            <person name="Tunlid A."/>
        </authorList>
    </citation>
    <scope>NUCLEOTIDE SEQUENCE [LARGE SCALE GENOMIC DNA]</scope>
    <source>
        <strain evidence="3 4">CBS 146.42</strain>
    </source>
</reference>
<dbReference type="Proteomes" id="UP000559027">
    <property type="component" value="Unassembled WGS sequence"/>
</dbReference>
<gene>
    <name evidence="3" type="ORF">D9756_005047</name>
</gene>
<dbReference type="EMBL" id="JAACJO010000003">
    <property type="protein sequence ID" value="KAF5360597.1"/>
    <property type="molecule type" value="Genomic_DNA"/>
</dbReference>
<evidence type="ECO:0008006" key="5">
    <source>
        <dbReference type="Google" id="ProtNLM"/>
    </source>
</evidence>
<feature type="transmembrane region" description="Helical" evidence="1">
    <location>
        <begin position="179"/>
        <end position="208"/>
    </location>
</feature>
<keyword evidence="2" id="KW-0732">Signal</keyword>
<feature type="transmembrane region" description="Helical" evidence="1">
    <location>
        <begin position="139"/>
        <end position="167"/>
    </location>
</feature>
<sequence length="265" mass="28588">MCSKLSHLKLVVCFLLTALVLAANTSSTELGARLQNCPSVVSLDCFVDDEVQTPVRCVCTTACLSKPPEESQMHTADNECSDGYSCLFNSIPSLELALDAGVNQLLRLAVFIGSVYLIAQPLVFFFAESGLQVLRLVTTFFTTILPPFIVMVGAASATGFLLSIHLLNVVIRATFLLTFRFLVLVFVVAGLLVRFLAAILAVTTILGLTSHVLHIVRHALASKLLDYLPHSSLNDQFSAEVPEGSHSSNGGQLKKTHVQTSLILV</sequence>
<comment type="caution">
    <text evidence="3">The sequence shown here is derived from an EMBL/GenBank/DDBJ whole genome shotgun (WGS) entry which is preliminary data.</text>
</comment>
<keyword evidence="1" id="KW-0472">Membrane</keyword>
<name>A0A8H5G911_9AGAR</name>